<dbReference type="KEGG" id="tsr:106551115"/>
<gene>
    <name evidence="3" type="primary">BPIFB6</name>
</gene>
<reference evidence="3" key="1">
    <citation type="submission" date="2025-08" db="UniProtKB">
        <authorList>
            <consortium name="RefSeq"/>
        </authorList>
    </citation>
    <scope>IDENTIFICATION</scope>
    <source>
        <tissue evidence="3">Skeletal muscle</tissue>
    </source>
</reference>
<dbReference type="InterPro" id="IPR017942">
    <property type="entry name" value="Lipid-bd_serum_glycop_N"/>
</dbReference>
<dbReference type="RefSeq" id="XP_013924602.1">
    <property type="nucleotide sequence ID" value="XM_014069127.1"/>
</dbReference>
<dbReference type="SUPFAM" id="SSF55394">
    <property type="entry name" value="Bactericidal permeability-increasing protein, BPI"/>
    <property type="match status" value="1"/>
</dbReference>
<proteinExistence type="predicted"/>
<dbReference type="Gene3D" id="3.15.10.10">
    <property type="entry name" value="Bactericidal permeability-increasing protein, domain 1"/>
    <property type="match status" value="1"/>
</dbReference>
<evidence type="ECO:0000313" key="2">
    <source>
        <dbReference type="Proteomes" id="UP000504617"/>
    </source>
</evidence>
<dbReference type="Pfam" id="PF01273">
    <property type="entry name" value="LBP_BPI_CETP"/>
    <property type="match status" value="1"/>
</dbReference>
<dbReference type="OrthoDB" id="9050261at2759"/>
<dbReference type="GO" id="GO:0008289">
    <property type="term" value="F:lipid binding"/>
    <property type="evidence" value="ECO:0007669"/>
    <property type="project" value="InterPro"/>
</dbReference>
<accession>A0A6I9YK38</accession>
<protein>
    <submittedName>
        <fullName evidence="3">BPI fold-containing family B member 6</fullName>
    </submittedName>
</protein>
<feature type="domain" description="Lipid-binding serum glycoprotein N-terminal" evidence="1">
    <location>
        <begin position="94"/>
        <end position="198"/>
    </location>
</feature>
<dbReference type="GeneID" id="106551115"/>
<dbReference type="PANTHER" id="PTHR46019">
    <property type="entry name" value="BPI FOLD-CONTAINING FAMILY B MEMBER 4-RELATED"/>
    <property type="match status" value="1"/>
</dbReference>
<name>A0A6I9YK38_9SAUR</name>
<keyword evidence="2" id="KW-1185">Reference proteome</keyword>
<sequence>MPHGLVVQVIMVKGNILQNMVEKAMKKGDNSKMIKGIKGQGFLSDFLSVTMDLVLKRPWFGFVVFFGIAIISSESESSCPANVKLNPDSMIRCKLKITELSIPATDIDLQPTDMAKIKVTINITVAGKSFIGGAMQITVVGEMLSSVTISTSPSGKLMMKVTLCKVVVKSCKTNLPSSMLPKIVNKFLDSTLGKVMPGVIKIQKKNGEMVPFECEPLPDDLPPCKEKMSAVYMPASALNAVLALVHPLFNTALTKVKGAAPTSDELKKILPGKHDCSVTFATEQEHLAINLKAGSCKTVELSSPSGDVTAAAKYTETIMEHHMPHCNGRCDVLEGLLSTVPGCGWSLDDGLKLDQTIFKADVTETDLGALCPKVGPEETGMEACWMK</sequence>
<evidence type="ECO:0000259" key="1">
    <source>
        <dbReference type="Pfam" id="PF01273"/>
    </source>
</evidence>
<dbReference type="AlphaFoldDB" id="A0A6I9YK38"/>
<organism evidence="2 3">
    <name type="scientific">Thamnophis sirtalis</name>
    <dbReference type="NCBI Taxonomy" id="35019"/>
    <lineage>
        <taxon>Eukaryota</taxon>
        <taxon>Metazoa</taxon>
        <taxon>Chordata</taxon>
        <taxon>Craniata</taxon>
        <taxon>Vertebrata</taxon>
        <taxon>Euteleostomi</taxon>
        <taxon>Lepidosauria</taxon>
        <taxon>Squamata</taxon>
        <taxon>Bifurcata</taxon>
        <taxon>Unidentata</taxon>
        <taxon>Episquamata</taxon>
        <taxon>Toxicofera</taxon>
        <taxon>Serpentes</taxon>
        <taxon>Colubroidea</taxon>
        <taxon>Colubridae</taxon>
        <taxon>Natricinae</taxon>
        <taxon>Thamnophis</taxon>
    </lineage>
</organism>
<dbReference type="InterPro" id="IPR017943">
    <property type="entry name" value="Bactericidal_perm-incr_a/b_dom"/>
</dbReference>
<dbReference type="Proteomes" id="UP000504617">
    <property type="component" value="Unplaced"/>
</dbReference>
<dbReference type="InterPro" id="IPR051660">
    <property type="entry name" value="BPI_fold-BPI/LBP"/>
</dbReference>
<dbReference type="CTD" id="128859"/>
<evidence type="ECO:0000313" key="3">
    <source>
        <dbReference type="RefSeq" id="XP_013924602.1"/>
    </source>
</evidence>
<dbReference type="PANTHER" id="PTHR46019:SF2">
    <property type="entry name" value="BPI FOLD-CONTAINING FAMILY B MEMBER 6"/>
    <property type="match status" value="1"/>
</dbReference>